<evidence type="ECO:0000313" key="2">
    <source>
        <dbReference type="Proteomes" id="UP000002195"/>
    </source>
</evidence>
<dbReference type="STRING" id="44689.Q54JQ7"/>
<dbReference type="Proteomes" id="UP000002195">
    <property type="component" value="Unassembled WGS sequence"/>
</dbReference>
<dbReference type="ABCD" id="Q54JQ7">
    <property type="antibodies" value="3 sequenced antibodies"/>
</dbReference>
<dbReference type="GeneID" id="8626350"/>
<organism evidence="1 2">
    <name type="scientific">Dictyostelium discoideum</name>
    <name type="common">Social amoeba</name>
    <dbReference type="NCBI Taxonomy" id="44689"/>
    <lineage>
        <taxon>Eukaryota</taxon>
        <taxon>Amoebozoa</taxon>
        <taxon>Evosea</taxon>
        <taxon>Eumycetozoa</taxon>
        <taxon>Dictyostelia</taxon>
        <taxon>Dictyosteliales</taxon>
        <taxon>Dictyosteliaceae</taxon>
        <taxon>Dictyostelium</taxon>
    </lineage>
</organism>
<keyword evidence="2" id="KW-1185">Reference proteome</keyword>
<dbReference type="GO" id="GO:0050764">
    <property type="term" value="P:regulation of phagocytosis"/>
    <property type="evidence" value="ECO:0000315"/>
    <property type="project" value="dictyBase"/>
</dbReference>
<dbReference type="InParanoid" id="Q54JQ7"/>
<accession>Q54JQ7</accession>
<dbReference type="VEuPathDB" id="AmoebaDB:DDB_G0287845"/>
<dbReference type="HOGENOM" id="CLU_316993_0_0_1"/>
<protein>
    <submittedName>
        <fullName evidence="1">Uncharacterized protein</fullName>
    </submittedName>
</protein>
<dbReference type="AlphaFoldDB" id="Q54JQ7"/>
<evidence type="ECO:0000313" key="1">
    <source>
        <dbReference type="EMBL" id="EAL63569.1"/>
    </source>
</evidence>
<name>Q54JQ7_DICDI</name>
<reference evidence="1 2" key="1">
    <citation type="journal article" date="2005" name="Nature">
        <title>The genome of the social amoeba Dictyostelium discoideum.</title>
        <authorList>
            <consortium name="The Dictyostelium discoideum Sequencing Consortium"/>
            <person name="Eichinger L."/>
            <person name="Pachebat J.A."/>
            <person name="Glockner G."/>
            <person name="Rajandream M.A."/>
            <person name="Sucgang R."/>
            <person name="Berriman M."/>
            <person name="Song J."/>
            <person name="Olsen R."/>
            <person name="Szafranski K."/>
            <person name="Xu Q."/>
            <person name="Tunggal B."/>
            <person name="Kummerfeld S."/>
            <person name="Madera M."/>
            <person name="Konfortov B.A."/>
            <person name="Rivero F."/>
            <person name="Bankier A.T."/>
            <person name="Lehmann R."/>
            <person name="Hamlin N."/>
            <person name="Davies R."/>
            <person name="Gaudet P."/>
            <person name="Fey P."/>
            <person name="Pilcher K."/>
            <person name="Chen G."/>
            <person name="Saunders D."/>
            <person name="Sodergren E."/>
            <person name="Davis P."/>
            <person name="Kerhornou A."/>
            <person name="Nie X."/>
            <person name="Hall N."/>
            <person name="Anjard C."/>
            <person name="Hemphill L."/>
            <person name="Bason N."/>
            <person name="Farbrother P."/>
            <person name="Desany B."/>
            <person name="Just E."/>
            <person name="Morio T."/>
            <person name="Rost R."/>
            <person name="Churcher C."/>
            <person name="Cooper J."/>
            <person name="Haydock S."/>
            <person name="van Driessche N."/>
            <person name="Cronin A."/>
            <person name="Goodhead I."/>
            <person name="Muzny D."/>
            <person name="Mourier T."/>
            <person name="Pain A."/>
            <person name="Lu M."/>
            <person name="Harper D."/>
            <person name="Lindsay R."/>
            <person name="Hauser H."/>
            <person name="James K."/>
            <person name="Quiles M."/>
            <person name="Madan Babu M."/>
            <person name="Saito T."/>
            <person name="Buchrieser C."/>
            <person name="Wardroper A."/>
            <person name="Felder M."/>
            <person name="Thangavelu M."/>
            <person name="Johnson D."/>
            <person name="Knights A."/>
            <person name="Loulseged H."/>
            <person name="Mungall K."/>
            <person name="Oliver K."/>
            <person name="Price C."/>
            <person name="Quail M.A."/>
            <person name="Urushihara H."/>
            <person name="Hernandez J."/>
            <person name="Rabbinowitsch E."/>
            <person name="Steffen D."/>
            <person name="Sanders M."/>
            <person name="Ma J."/>
            <person name="Kohara Y."/>
            <person name="Sharp S."/>
            <person name="Simmonds M."/>
            <person name="Spiegler S."/>
            <person name="Tivey A."/>
            <person name="Sugano S."/>
            <person name="White B."/>
            <person name="Walker D."/>
            <person name="Woodward J."/>
            <person name="Winckler T."/>
            <person name="Tanaka Y."/>
            <person name="Shaulsky G."/>
            <person name="Schleicher M."/>
            <person name="Weinstock G."/>
            <person name="Rosenthal A."/>
            <person name="Cox E.C."/>
            <person name="Chisholm R.L."/>
            <person name="Gibbs R."/>
            <person name="Loomis W.F."/>
            <person name="Platzer M."/>
            <person name="Kay R.R."/>
            <person name="Williams J."/>
            <person name="Dear P.H."/>
            <person name="Noegel A.A."/>
            <person name="Barrell B."/>
            <person name="Kuspa A."/>
        </authorList>
    </citation>
    <scope>NUCLEOTIDE SEQUENCE [LARGE SCALE GENOMIC DNA]</scope>
    <source>
        <strain evidence="1 2">AX4</strain>
    </source>
</reference>
<sequence length="920" mass="108466">MSNDLFLSLFRNELINNKIFKEIKEINKQNKFTTYNFYDFPITSIIKTKNEIMLNQRLDLFIKYMDSNDIENDKSFNYYIDFNGDNYIQLLNWTNLSINTFRKYYQLFKNEILSIKFNSFFFEKNRNLIFKNSNIEILSFLKQQFIENKNYELNPTDENYAFGKYDTFIVYCEIFLLDRKTPCTSIEFQTFLKLFNGLKISKIQFTMWLEKIENKIPNKSLNLDYFFSSSLFFNSNKSIINIEEIQLLPPSLSSPSSPPPLDSIELVIDFFINSINRINKEIISLPIINKQVLEEIKNKPTLFFNLINKILESNDLILMKLFLNLFNINETSKVESNRPNLIIEIYGIKILDSTFIKLFSQVNCFLLFSVINMFELFLMVVKTKSNKFLNNLNNGAGGGGENLVSFKINCPKIARFLIENFKNNSIKNNNITKSCPLQFTDSTLAIKENEIFFIESKSILLLDSFKETLSNEILIKFFRNRWIVKPNLMTIDFFGGDLEMVKTYLENCEKRIIFSELIINSFKKRFYNVTDYLLTQALVPTLENPVNRFTILKFLKSQGNDHNDDDKVIEQSSNLIKKILNSFRIDDFISEPKINDNFDFPETKYQFIYDLVKALPNNPTQRNVFLTNLVGGINDETGSSSNFQYYIELIMNEFNSLIYNNLIDYKSFDKYKYLYGYVKSRFQILNLQFTGIFKLDLQQLIDTGNLDNIKLFSNYDILIILKISLKEHFFSIIGSIIKILEKRIFSFGKNNKFQLKKRIIYDCFKLKSYSIPSNKSIFISEKNNNIKSLLFLIEIGFLKSSCYTTSIIYNRNRNNNDSNNGKLSIFEKQSKRVIGDTFSLDLYYIIYKSIHTLNLKLLEIIILKNQSQYLNIHSKLFTDQNDNYYLKNVDKIINNELIRFDKKTIELMKPLLKILKNKIN</sequence>
<dbReference type="GO" id="GO:1900024">
    <property type="term" value="P:regulation of substrate adhesion-dependent cell spreading"/>
    <property type="evidence" value="ECO:0000315"/>
    <property type="project" value="dictyBase"/>
</dbReference>
<proteinExistence type="predicted"/>
<gene>
    <name evidence="1" type="ORF">DDB_G0287845</name>
</gene>
<dbReference type="PaxDb" id="44689-DDB0187675"/>
<dbReference type="EMBL" id="AAFI02000104">
    <property type="protein sequence ID" value="EAL63569.1"/>
    <property type="molecule type" value="Genomic_DNA"/>
</dbReference>
<comment type="caution">
    <text evidence="1">The sequence shown here is derived from an EMBL/GenBank/DDBJ whole genome shotgun (WGS) entry which is preliminary data.</text>
</comment>
<dbReference type="KEGG" id="ddi:DDB_G0287845"/>
<dbReference type="RefSeq" id="XP_637095.1">
    <property type="nucleotide sequence ID" value="XM_632003.1"/>
</dbReference>
<dbReference type="dictyBase" id="DDB_G0287845">
    <property type="gene designation" value="spdA"/>
</dbReference>